<evidence type="ECO:0000313" key="2">
    <source>
        <dbReference type="Proteomes" id="UP001422074"/>
    </source>
</evidence>
<proteinExistence type="predicted"/>
<dbReference type="Proteomes" id="UP001422074">
    <property type="component" value="Unassembled WGS sequence"/>
</dbReference>
<dbReference type="RefSeq" id="WP_345882972.1">
    <property type="nucleotide sequence ID" value="NZ_JBDFRB010000002.1"/>
</dbReference>
<keyword evidence="2" id="KW-1185">Reference proteome</keyword>
<protein>
    <submittedName>
        <fullName evidence="1">Type IV toxin-antitoxin system AbiEi family antitoxin domain-containing protein</fullName>
    </submittedName>
</protein>
<comment type="caution">
    <text evidence="1">The sequence shown here is derived from an EMBL/GenBank/DDBJ whole genome shotgun (WGS) entry which is preliminary data.</text>
</comment>
<name>A0ABU9WWI0_9MICC</name>
<reference evidence="1 2" key="1">
    <citation type="submission" date="2024-05" db="EMBL/GenBank/DDBJ databases">
        <title>Sinomonas sp. nov., isolated from a waste landfill.</title>
        <authorList>
            <person name="Zhao Y."/>
        </authorList>
    </citation>
    <scope>NUCLEOTIDE SEQUENCE [LARGE SCALE GENOMIC DNA]</scope>
    <source>
        <strain evidence="1 2">CCTCC AB2014300</strain>
    </source>
</reference>
<dbReference type="SUPFAM" id="SSF52980">
    <property type="entry name" value="Restriction endonuclease-like"/>
    <property type="match status" value="1"/>
</dbReference>
<dbReference type="InterPro" id="IPR011335">
    <property type="entry name" value="Restrct_endonuc-II-like"/>
</dbReference>
<evidence type="ECO:0000313" key="1">
    <source>
        <dbReference type="EMBL" id="MEN2743441.1"/>
    </source>
</evidence>
<dbReference type="Gene3D" id="3.40.960.10">
    <property type="entry name" value="VSR Endonuclease"/>
    <property type="match status" value="1"/>
</dbReference>
<gene>
    <name evidence="1" type="ORF">ABCQ75_02665</name>
</gene>
<dbReference type="EMBL" id="JBDFRB010000002">
    <property type="protein sequence ID" value="MEN2743441.1"/>
    <property type="molecule type" value="Genomic_DNA"/>
</dbReference>
<organism evidence="1 2">
    <name type="scientific">Sinomonas halotolerans</name>
    <dbReference type="NCBI Taxonomy" id="1644133"/>
    <lineage>
        <taxon>Bacteria</taxon>
        <taxon>Bacillati</taxon>
        <taxon>Actinomycetota</taxon>
        <taxon>Actinomycetes</taxon>
        <taxon>Micrococcales</taxon>
        <taxon>Micrococcaceae</taxon>
        <taxon>Sinomonas</taxon>
    </lineage>
</organism>
<sequence length="328" mass="35519">MEAHLPDLAQLGPRPEFARGLCTSRELQLLGIGERAAADLVSSGALVRLRRGCFATRQEAAPREQVHEQDTAARLLNLRGHAWRSYSALGGWNFAYASVSAALLHGLALWTPERRLHVVQAFASSSGDHAADVVKAQRAPLDVESVTGMPVIPVADAVVDCLRILGFESAMIVCESALARGLGRDELNAALERAAGRRGIGRARSIAASASSGSESPAETRARLLLLALTLSAGLPVQQFWVTVAGRRFRLDNAWPDLMVALEVDGLVKYVGPAQTAEVIRAEREREKALANAGWTIVRITWSDLDQPRKVEAMLAHAFERARRMRAA</sequence>
<accession>A0ABU9WWI0</accession>